<feature type="transmembrane region" description="Helical" evidence="7">
    <location>
        <begin position="385"/>
        <end position="411"/>
    </location>
</feature>
<reference evidence="9 11" key="1">
    <citation type="journal article" date="2015" name="Genome Announc.">
        <title>Draft Genome Sequence of a Heterotrophic Facultative Anaerobic Thermophilic Bacterium, Ardenticatena maritima Strain 110ST.</title>
        <authorList>
            <person name="Kawaichi S."/>
            <person name="Yoshida T."/>
            <person name="Sako Y."/>
            <person name="Nakamura R."/>
        </authorList>
    </citation>
    <scope>NUCLEOTIDE SEQUENCE [LARGE SCALE GENOMIC DNA]</scope>
    <source>
        <strain evidence="9 11">110S</strain>
    </source>
</reference>
<dbReference type="InterPro" id="IPR010290">
    <property type="entry name" value="TM_effector"/>
</dbReference>
<comment type="subcellular location">
    <subcellularLocation>
        <location evidence="1">Cell membrane</location>
        <topology evidence="1">Multi-pass membrane protein</topology>
    </subcellularLocation>
</comment>
<dbReference type="InterPro" id="IPR020846">
    <property type="entry name" value="MFS_dom"/>
</dbReference>
<dbReference type="OrthoDB" id="9775268at2"/>
<dbReference type="Proteomes" id="UP000037784">
    <property type="component" value="Unassembled WGS sequence"/>
</dbReference>
<accession>A0A0M9UC61</accession>
<proteinExistence type="predicted"/>
<sequence length="421" mass="45891">MKRFSRFAALNYRDFRLLWFGQLVSTLGSQMQQAAVSWHIFTLLQGQRHTLHVLGRTFDIGVDALGLGALGLVRVVPIVVFALLGGMLADAIDRRRLMMWTQSTAALLAFMLAFFTFSGRVNVLTIYLLTAALAATSAFDNPARQSLVPNLVPREHLANAISLNTLLWQIGTILGPALAGVLIARSNIGWVYAVNALSFGAVLIALWRMHYRGRAAVDLSGLTLDAFLEGVRFTYRTRLIWSTMLLDFFATFFSSARTMLPLVASEILHVGPTGYGILATAQAVGALIAGLVLSLRRQIRHQGLVLLSSVAVYGAATAFFGLSTVFWLSYLFFALTGAADTVSTVIRGTLRQVLTPDHLRGRMTSVNMVFFMGGPQLGELEAGLVASWLGVSFAIVSGGLATVLLTLWVAWKYPALRRYDG</sequence>
<dbReference type="EMBL" id="BBZA01000065">
    <property type="protein sequence ID" value="GAP62588.1"/>
    <property type="molecule type" value="Genomic_DNA"/>
</dbReference>
<evidence type="ECO:0000256" key="3">
    <source>
        <dbReference type="ARBA" id="ARBA00022475"/>
    </source>
</evidence>
<evidence type="ECO:0000256" key="6">
    <source>
        <dbReference type="ARBA" id="ARBA00023136"/>
    </source>
</evidence>
<keyword evidence="5 7" id="KW-1133">Transmembrane helix</keyword>
<dbReference type="InterPro" id="IPR036259">
    <property type="entry name" value="MFS_trans_sf"/>
</dbReference>
<keyword evidence="3" id="KW-1003">Cell membrane</keyword>
<reference evidence="10 12" key="2">
    <citation type="submission" date="2015-07" db="EMBL/GenBank/DDBJ databases">
        <title>Whole genome sequence of Ardenticatena maritima DSM 23922.</title>
        <authorList>
            <person name="Hemp J."/>
            <person name="Ward L.M."/>
            <person name="Pace L.A."/>
            <person name="Fischer W.W."/>
        </authorList>
    </citation>
    <scope>NUCLEOTIDE SEQUENCE [LARGE SCALE GENOMIC DNA]</scope>
    <source>
        <strain evidence="10 12">110S</strain>
    </source>
</reference>
<name>A0A0M9UC61_9CHLR</name>
<evidence type="ECO:0000256" key="5">
    <source>
        <dbReference type="ARBA" id="ARBA00022989"/>
    </source>
</evidence>
<dbReference type="PANTHER" id="PTHR23513">
    <property type="entry name" value="INTEGRAL MEMBRANE EFFLUX PROTEIN-RELATED"/>
    <property type="match status" value="1"/>
</dbReference>
<evidence type="ECO:0000259" key="8">
    <source>
        <dbReference type="PROSITE" id="PS50850"/>
    </source>
</evidence>
<evidence type="ECO:0000256" key="2">
    <source>
        <dbReference type="ARBA" id="ARBA00022448"/>
    </source>
</evidence>
<keyword evidence="6 7" id="KW-0472">Membrane</keyword>
<evidence type="ECO:0000256" key="1">
    <source>
        <dbReference type="ARBA" id="ARBA00004651"/>
    </source>
</evidence>
<evidence type="ECO:0000313" key="12">
    <source>
        <dbReference type="Proteomes" id="UP000050502"/>
    </source>
</evidence>
<keyword evidence="4 7" id="KW-0812">Transmembrane</keyword>
<dbReference type="Pfam" id="PF05977">
    <property type="entry name" value="MFS_3"/>
    <property type="match status" value="1"/>
</dbReference>
<evidence type="ECO:0000313" key="10">
    <source>
        <dbReference type="EMBL" id="KPL87246.1"/>
    </source>
</evidence>
<organism evidence="9 11">
    <name type="scientific">Ardenticatena maritima</name>
    <dbReference type="NCBI Taxonomy" id="872965"/>
    <lineage>
        <taxon>Bacteria</taxon>
        <taxon>Bacillati</taxon>
        <taxon>Chloroflexota</taxon>
        <taxon>Ardenticatenia</taxon>
        <taxon>Ardenticatenales</taxon>
        <taxon>Ardenticatenaceae</taxon>
        <taxon>Ardenticatena</taxon>
    </lineage>
</organism>
<dbReference type="PANTHER" id="PTHR23513:SF9">
    <property type="entry name" value="ENTEROBACTIN EXPORTER ENTS"/>
    <property type="match status" value="1"/>
</dbReference>
<dbReference type="SUPFAM" id="SSF103473">
    <property type="entry name" value="MFS general substrate transporter"/>
    <property type="match status" value="1"/>
</dbReference>
<keyword evidence="2" id="KW-0813">Transport</keyword>
<dbReference type="GO" id="GO:0005886">
    <property type="term" value="C:plasma membrane"/>
    <property type="evidence" value="ECO:0007669"/>
    <property type="project" value="UniProtKB-SubCell"/>
</dbReference>
<feature type="transmembrane region" description="Helical" evidence="7">
    <location>
        <begin position="239"/>
        <end position="260"/>
    </location>
</feature>
<feature type="transmembrane region" description="Helical" evidence="7">
    <location>
        <begin position="305"/>
        <end position="333"/>
    </location>
</feature>
<gene>
    <name evidence="9" type="ORF">ARMA_1011</name>
    <name evidence="10" type="ORF">SE16_12120</name>
</gene>
<keyword evidence="11" id="KW-1185">Reference proteome</keyword>
<feature type="transmembrane region" description="Helical" evidence="7">
    <location>
        <begin position="64"/>
        <end position="85"/>
    </location>
</feature>
<dbReference type="Proteomes" id="UP000050502">
    <property type="component" value="Unassembled WGS sequence"/>
</dbReference>
<protein>
    <recommendedName>
        <fullName evidence="8">Major facilitator superfamily (MFS) profile domain-containing protein</fullName>
    </recommendedName>
</protein>
<dbReference type="InParanoid" id="A0A0M9UC61"/>
<reference evidence="11" key="3">
    <citation type="submission" date="2015-08" db="EMBL/GenBank/DDBJ databases">
        <title>Draft Genome Sequence of a Heterotrophic Facultative Anaerobic Bacterium Ardenticatena maritima Strain 110S.</title>
        <authorList>
            <person name="Kawaichi S."/>
            <person name="Yoshida T."/>
            <person name="Sako Y."/>
            <person name="Nakamura R."/>
        </authorList>
    </citation>
    <scope>NUCLEOTIDE SEQUENCE [LARGE SCALE GENOMIC DNA]</scope>
    <source>
        <strain evidence="11">110S</strain>
    </source>
</reference>
<comment type="caution">
    <text evidence="9">The sequence shown here is derived from an EMBL/GenBank/DDBJ whole genome shotgun (WGS) entry which is preliminary data.</text>
</comment>
<dbReference type="GO" id="GO:0022857">
    <property type="term" value="F:transmembrane transporter activity"/>
    <property type="evidence" value="ECO:0007669"/>
    <property type="project" value="InterPro"/>
</dbReference>
<dbReference type="CDD" id="cd06173">
    <property type="entry name" value="MFS_MefA_like"/>
    <property type="match status" value="1"/>
</dbReference>
<dbReference type="EMBL" id="LGKN01000006">
    <property type="protein sequence ID" value="KPL87246.1"/>
    <property type="molecule type" value="Genomic_DNA"/>
</dbReference>
<feature type="transmembrane region" description="Helical" evidence="7">
    <location>
        <begin position="272"/>
        <end position="293"/>
    </location>
</feature>
<dbReference type="PROSITE" id="PS50850">
    <property type="entry name" value="MFS"/>
    <property type="match status" value="1"/>
</dbReference>
<dbReference type="STRING" id="872965.SE16_12120"/>
<feature type="transmembrane region" description="Helical" evidence="7">
    <location>
        <begin position="189"/>
        <end position="207"/>
    </location>
</feature>
<dbReference type="Gene3D" id="1.20.1250.20">
    <property type="entry name" value="MFS general substrate transporter like domains"/>
    <property type="match status" value="1"/>
</dbReference>
<evidence type="ECO:0000256" key="7">
    <source>
        <dbReference type="SAM" id="Phobius"/>
    </source>
</evidence>
<evidence type="ECO:0000256" key="4">
    <source>
        <dbReference type="ARBA" id="ARBA00022692"/>
    </source>
</evidence>
<evidence type="ECO:0000313" key="9">
    <source>
        <dbReference type="EMBL" id="GAP62588.1"/>
    </source>
</evidence>
<dbReference type="AlphaFoldDB" id="A0A0M9UC61"/>
<feature type="transmembrane region" description="Helical" evidence="7">
    <location>
        <begin position="160"/>
        <end position="183"/>
    </location>
</feature>
<dbReference type="RefSeq" id="WP_054492498.1">
    <property type="nucleotide sequence ID" value="NZ_BBZA01000065.1"/>
</dbReference>
<feature type="domain" description="Major facilitator superfamily (MFS) profile" evidence="8">
    <location>
        <begin position="14"/>
        <end position="417"/>
    </location>
</feature>
<evidence type="ECO:0000313" key="11">
    <source>
        <dbReference type="Proteomes" id="UP000037784"/>
    </source>
</evidence>